<evidence type="ECO:0008006" key="3">
    <source>
        <dbReference type="Google" id="ProtNLM"/>
    </source>
</evidence>
<accession>A0A3D8XA78</accession>
<dbReference type="Proteomes" id="UP000256519">
    <property type="component" value="Unassembled WGS sequence"/>
</dbReference>
<proteinExistence type="predicted"/>
<dbReference type="PROSITE" id="PS51257">
    <property type="entry name" value="PROKAR_LIPOPROTEIN"/>
    <property type="match status" value="1"/>
</dbReference>
<comment type="caution">
    <text evidence="1">The sequence shown here is derived from an EMBL/GenBank/DDBJ whole genome shotgun (WGS) entry which is preliminary data.</text>
</comment>
<evidence type="ECO:0000313" key="2">
    <source>
        <dbReference type="Proteomes" id="UP000256519"/>
    </source>
</evidence>
<dbReference type="RefSeq" id="WP_116071069.1">
    <property type="nucleotide sequence ID" value="NZ_CP187633.1"/>
</dbReference>
<protein>
    <recommendedName>
        <fullName evidence="3">Lipoprotein</fullName>
    </recommendedName>
</protein>
<dbReference type="AlphaFoldDB" id="A0A3D8XA78"/>
<sequence>MKKVYIGVIVALSISILLFGCSSKEKEMKEDVNLGFDQAKKVEVSSVNHPEVVLNTIDKKQDINIFINKLKVDKWNVADLPADAKKENVYKLYQEGTVKLGEASNKGKKELKQVATITTYKGIPYIDVEIKNLNLKLKVPNDVSEYLSSQSQQKH</sequence>
<name>A0A3D8XA78_PRIMG</name>
<dbReference type="EMBL" id="PQWM01000004">
    <property type="protein sequence ID" value="RDZ18860.1"/>
    <property type="molecule type" value="Genomic_DNA"/>
</dbReference>
<organism evidence="1 2">
    <name type="scientific">Priestia megaterium</name>
    <name type="common">Bacillus megaterium</name>
    <dbReference type="NCBI Taxonomy" id="1404"/>
    <lineage>
        <taxon>Bacteria</taxon>
        <taxon>Bacillati</taxon>
        <taxon>Bacillota</taxon>
        <taxon>Bacilli</taxon>
        <taxon>Bacillales</taxon>
        <taxon>Bacillaceae</taxon>
        <taxon>Priestia</taxon>
    </lineage>
</organism>
<reference evidence="1 2" key="1">
    <citation type="journal article" date="2018" name="Appl. Environ. Microbiol.">
        <title>Antimicrobial susceptibility testing and tentative epidemiological cut-off values of five Bacillus species relevant for use as animal feed additives or for plant protection.</title>
        <authorList>
            <person name="Agerso Y."/>
            <person name="Stuer-Lauridsen B."/>
            <person name="Bjerre K."/>
            <person name="Jensen M.G."/>
            <person name="Johansen E."/>
            <person name="Bennedsen M."/>
            <person name="Brockmann E."/>
            <person name="Nielsen B."/>
        </authorList>
    </citation>
    <scope>NUCLEOTIDE SEQUENCE [LARGE SCALE GENOMIC DNA]</scope>
    <source>
        <strain evidence="1 2">CHCC20162</strain>
    </source>
</reference>
<gene>
    <name evidence="1" type="ORF">C3744_00225</name>
</gene>
<evidence type="ECO:0000313" key="1">
    <source>
        <dbReference type="EMBL" id="RDZ18860.1"/>
    </source>
</evidence>